<dbReference type="EMBL" id="KB302615">
    <property type="protein sequence ID" value="ELU04132.1"/>
    <property type="molecule type" value="Genomic_DNA"/>
</dbReference>
<dbReference type="OrthoDB" id="6345539at2759"/>
<dbReference type="InterPro" id="IPR002181">
    <property type="entry name" value="Fibrinogen_a/b/g_C_dom"/>
</dbReference>
<dbReference type="InterPro" id="IPR036056">
    <property type="entry name" value="Fibrinogen-like_C"/>
</dbReference>
<proteinExistence type="predicted"/>
<keyword evidence="2" id="KW-0175">Coiled coil</keyword>
<name>R7ULI5_CAPTE</name>
<dbReference type="PANTHER" id="PTHR19143">
    <property type="entry name" value="FIBRINOGEN/TENASCIN/ANGIOPOEITIN"/>
    <property type="match status" value="1"/>
</dbReference>
<dbReference type="SMART" id="SM00186">
    <property type="entry name" value="FBG"/>
    <property type="match status" value="1"/>
</dbReference>
<dbReference type="STRING" id="283909.R7ULI5"/>
<reference evidence="5" key="3">
    <citation type="submission" date="2015-06" db="UniProtKB">
        <authorList>
            <consortium name="EnsemblMetazoa"/>
        </authorList>
    </citation>
    <scope>IDENTIFICATION</scope>
</reference>
<dbReference type="EMBL" id="AMQN01001459">
    <property type="status" value="NOT_ANNOTATED_CDS"/>
    <property type="molecule type" value="Genomic_DNA"/>
</dbReference>
<dbReference type="SUPFAM" id="SSF56496">
    <property type="entry name" value="Fibrinogen C-terminal domain-like"/>
    <property type="match status" value="1"/>
</dbReference>
<organism evidence="4">
    <name type="scientific">Capitella teleta</name>
    <name type="common">Polychaete worm</name>
    <dbReference type="NCBI Taxonomy" id="283909"/>
    <lineage>
        <taxon>Eukaryota</taxon>
        <taxon>Metazoa</taxon>
        <taxon>Spiralia</taxon>
        <taxon>Lophotrochozoa</taxon>
        <taxon>Annelida</taxon>
        <taxon>Polychaeta</taxon>
        <taxon>Sedentaria</taxon>
        <taxon>Scolecida</taxon>
        <taxon>Capitellidae</taxon>
        <taxon>Capitella</taxon>
    </lineage>
</organism>
<dbReference type="CDD" id="cd00087">
    <property type="entry name" value="FReD"/>
    <property type="match status" value="1"/>
</dbReference>
<evidence type="ECO:0000256" key="2">
    <source>
        <dbReference type="SAM" id="Coils"/>
    </source>
</evidence>
<dbReference type="GO" id="GO:0005615">
    <property type="term" value="C:extracellular space"/>
    <property type="evidence" value="ECO:0007669"/>
    <property type="project" value="TreeGrafter"/>
</dbReference>
<evidence type="ECO:0000313" key="4">
    <source>
        <dbReference type="EMBL" id="ELU04132.1"/>
    </source>
</evidence>
<reference evidence="6" key="1">
    <citation type="submission" date="2012-12" db="EMBL/GenBank/DDBJ databases">
        <authorList>
            <person name="Hellsten U."/>
            <person name="Grimwood J."/>
            <person name="Chapman J.A."/>
            <person name="Shapiro H."/>
            <person name="Aerts A."/>
            <person name="Otillar R.P."/>
            <person name="Terry A.Y."/>
            <person name="Boore J.L."/>
            <person name="Simakov O."/>
            <person name="Marletaz F."/>
            <person name="Cho S.-J."/>
            <person name="Edsinger-Gonzales E."/>
            <person name="Havlak P."/>
            <person name="Kuo D.-H."/>
            <person name="Larsson T."/>
            <person name="Lv J."/>
            <person name="Arendt D."/>
            <person name="Savage R."/>
            <person name="Osoegawa K."/>
            <person name="de Jong P."/>
            <person name="Lindberg D.R."/>
            <person name="Seaver E.C."/>
            <person name="Weisblat D.A."/>
            <person name="Putnam N.H."/>
            <person name="Grigoriev I.V."/>
            <person name="Rokhsar D.S."/>
        </authorList>
    </citation>
    <scope>NUCLEOTIDE SEQUENCE</scope>
    <source>
        <strain evidence="6">I ESC-2004</strain>
    </source>
</reference>
<protein>
    <recommendedName>
        <fullName evidence="3">Fibrinogen C-terminal domain-containing protein</fullName>
    </recommendedName>
</protein>
<dbReference type="FunFam" id="3.90.215.10:FF:000001">
    <property type="entry name" value="Tenascin isoform 1"/>
    <property type="match status" value="1"/>
</dbReference>
<dbReference type="PROSITE" id="PS00514">
    <property type="entry name" value="FIBRINOGEN_C_1"/>
    <property type="match status" value="1"/>
</dbReference>
<dbReference type="CDD" id="cd14686">
    <property type="entry name" value="bZIP"/>
    <property type="match status" value="1"/>
</dbReference>
<dbReference type="InterPro" id="IPR014716">
    <property type="entry name" value="Fibrinogen_a/b/g_C_1"/>
</dbReference>
<evidence type="ECO:0000313" key="5">
    <source>
        <dbReference type="EnsemblMetazoa" id="CapteP149244"/>
    </source>
</evidence>
<dbReference type="Pfam" id="PF00147">
    <property type="entry name" value="Fibrinogen_C"/>
    <property type="match status" value="1"/>
</dbReference>
<keyword evidence="1" id="KW-1015">Disulfide bond</keyword>
<dbReference type="Proteomes" id="UP000014760">
    <property type="component" value="Unassembled WGS sequence"/>
</dbReference>
<gene>
    <name evidence="4" type="ORF">CAPTEDRAFT_149244</name>
</gene>
<feature type="domain" description="Fibrinogen C-terminal" evidence="3">
    <location>
        <begin position="99"/>
        <end position="317"/>
    </location>
</feature>
<keyword evidence="6" id="KW-1185">Reference proteome</keyword>
<dbReference type="AlphaFoldDB" id="R7ULI5"/>
<dbReference type="EnsemblMetazoa" id="CapteT149244">
    <property type="protein sequence ID" value="CapteP149244"/>
    <property type="gene ID" value="CapteG149244"/>
</dbReference>
<dbReference type="PROSITE" id="PS51406">
    <property type="entry name" value="FIBRINOGEN_C_2"/>
    <property type="match status" value="1"/>
</dbReference>
<evidence type="ECO:0000313" key="6">
    <source>
        <dbReference type="Proteomes" id="UP000014760"/>
    </source>
</evidence>
<dbReference type="Gene3D" id="3.90.215.10">
    <property type="entry name" value="Gamma Fibrinogen, chain A, domain 1"/>
    <property type="match status" value="1"/>
</dbReference>
<evidence type="ECO:0000256" key="1">
    <source>
        <dbReference type="ARBA" id="ARBA00023157"/>
    </source>
</evidence>
<dbReference type="PANTHER" id="PTHR19143:SF327">
    <property type="entry name" value="FI21813P1-RELATED"/>
    <property type="match status" value="1"/>
</dbReference>
<evidence type="ECO:0000259" key="3">
    <source>
        <dbReference type="PROSITE" id="PS51406"/>
    </source>
</evidence>
<dbReference type="InterPro" id="IPR020837">
    <property type="entry name" value="Fibrinogen_CS"/>
</dbReference>
<dbReference type="InterPro" id="IPR050373">
    <property type="entry name" value="Fibrinogen_C-term_domain"/>
</dbReference>
<reference evidence="4 6" key="2">
    <citation type="journal article" date="2013" name="Nature">
        <title>Insights into bilaterian evolution from three spiralian genomes.</title>
        <authorList>
            <person name="Simakov O."/>
            <person name="Marletaz F."/>
            <person name="Cho S.J."/>
            <person name="Edsinger-Gonzales E."/>
            <person name="Havlak P."/>
            <person name="Hellsten U."/>
            <person name="Kuo D.H."/>
            <person name="Larsson T."/>
            <person name="Lv J."/>
            <person name="Arendt D."/>
            <person name="Savage R."/>
            <person name="Osoegawa K."/>
            <person name="de Jong P."/>
            <person name="Grimwood J."/>
            <person name="Chapman J.A."/>
            <person name="Shapiro H."/>
            <person name="Aerts A."/>
            <person name="Otillar R.P."/>
            <person name="Terry A.Y."/>
            <person name="Boore J.L."/>
            <person name="Grigoriev I.V."/>
            <person name="Lindberg D.R."/>
            <person name="Seaver E.C."/>
            <person name="Weisblat D.A."/>
            <person name="Putnam N.H."/>
            <person name="Rokhsar D.S."/>
        </authorList>
    </citation>
    <scope>NUCLEOTIDE SEQUENCE</scope>
    <source>
        <strain evidence="4 6">I ESC-2004</strain>
    </source>
</reference>
<accession>R7ULI5</accession>
<dbReference type="HOGENOM" id="CLU_038628_1_2_1"/>
<sequence length="317" mass="36221">MNVAYADSPHVCNNATFTWLLGTVLEQVSKQTEGLNEQRQELVAAQELANECTGQISGVLSDLDAKNKAVEDLEAQKADLEKRNAALWEELEQLSTQEAHLHIRPKDCADVLRYGYRHSGIYTVYPLGYEEQGFPVFCDLNSEGGGWLVFQRRQDGSQSFARDWDTYKHGFGILAREFWLGNDKLHALTSQRKYELRVELVDFNGEQFHATYSDFSVDNENALYRLHVGAYEGDAGDSLAHHNDAPFGTVERDHDLSRSGNCAELYGHGGWWWVRCYDSNMNGVYGNKAAKEAIVWYRLHQNHEPMRHVEMKLRPMK</sequence>
<feature type="coiled-coil region" evidence="2">
    <location>
        <begin position="25"/>
        <end position="97"/>
    </location>
</feature>
<dbReference type="OMA" id="RENDHNC"/>